<keyword evidence="10" id="KW-1185">Reference proteome</keyword>
<protein>
    <recommendedName>
        <fullName evidence="6">Pecanex-like protein</fullName>
    </recommendedName>
</protein>
<name>A0AAD5PSY7_9CRUS</name>
<comment type="similarity">
    <text evidence="2 6">Belongs to the pecanex family.</text>
</comment>
<sequence>MGFQTLEILRQGVWASITGGFFYDPHHDLFCNTFHFYMWMFLVLSPFLVHLWSSCTWYPWVAYTGSVLIAFAAIKIINLRLHFMFDTSESIEEQPQDIHRLRHKGNQANSDFEDIELQVLSTKETRSDSVSPTVPDAFFHSVSNRSQQGRTISSVNEAVCELSAAGVTASSDQHCDVKVDVHRKSSSASSEPAILALDAQPEKARRQSITKSKGHTLVDGDDSFTPEVMTSLKSVDTEEAEKGERSCLRPSTGGRRFSNVSNLAFEMSRTTISAPRLQGGGSLELGFVLEDSVQLTNKNISRPSGTGGLASVRRTLSALETSSGSADPSSTASAPQNVGGAMSYVICDPITEHQNAEQFHQQRDAERKIDLSTYENGATAVVGATTPTERSPLLVPNAKANNELPDWAAFLTSTPMQKQLLRQPASSSASSSTTASQDALHSLNVSRTRQLFALSPMRAHPISSTEISNGRPGQAPLRDLDTPTSNSSSSSTADSTEGEAVRLLPLPPRTLPLPLRSPPTLTTSVSTTISSSSLPQPSASGDQGVIPKRRQHSGTCQIEEESEEEENEIVADSTRLQDDVSQFTPPKRRKLAARRRRHPVESPGNNMVAMLEDEAYGSSSTGATGQARNRKPCTNRPRRRRRANAFYTASVPLERKDHDLKRAVEPISAPSTFVLPPSTFPWFSGTGTQTSDISTNSGANVSTATRITHLSTPGNSAMAGEHLSSSSISLSSALTVVVPDSPTVLFQPCPKERRRETERPDCLRSRSSRDRDRRSHGAGSTTSNPTAVEATNVAEYFGSNTMQYLLYNLHTGRSPLQFISATNLGPGSGERHHGHGARHHHHQNPFGLPNMVDSVAEVLGRVNSLPNANNNHNEAVRLRNNGSEPEELQSPPILPLVKSRRYYRFKLWPKCPWSNSPTSGSIKIRFDRLALLALFDRNVSSWDSALCVLLALTVSILTALVLRSGLLQDAYAFLFCLVCAGCQYSMLKSVQPDAASPTHGFNRLVAFSRPVYFIVLVSLLLLADYYATNRIGRSTYLYGVEWGSSEQLLIVRNFLLILILGFPAIFSLGLLPQISTFTVHILEQVDIHVFGGTAVTGLSSAIFVVLRSCFLVALLFGPAFAGLKEQANSQHILFSAYCGLLVATCYHVSRCSSDPSTLWSWIIQLATQKDIIGTKEESKPDTKVLPNEEEEDSLPRQMRESIVARLRSDAIVCPLVAVLVFGVHCSTVFTSRQLQPILGEVLWMTPSALGFLLHYLVPQLRKQLPWLCFSRPLMRSHEHNQFEVHQPARLMWFERAYLWLTMLERHVLLPVLFLDVMTRDSPVLVTKFGLPAGTLLAVICGTKAVRSCLTDPSSQYLIITFAKLLFGKDLASAGYTETFLVDYFVVSLLISKVAEFLLKIQFIITYIAPWQITWGSAFHAFAQPFSVPHSAMLFAQAAVSSLISAPLSPFLGSAIFFTSYIRPIKFWERDYKTRRVDASNTRLASQLEPMRNPGGDDNNLNSIFYEHLTRSLQQSLAGDLMLGRWGGPISQGDCYVLASENLNCLVHLVELGNGIATFQVRGLEFRGTYCQQREVEAISEGVEEDDTCCCCEPGHLPHMLGGNAAFNQRWLAWQVMATKYVLEGYSISDNNAASMLHVFDLRRILVTYYVKSVIYYVTRSPRLEEWLTNPSIVEALQSMSSDRSFADLDPVFNINIDEDYDYHVPGITRFSFCSVYLSWIKYCAGRREKSVDSGRDSLLVSLCLGLSLLGRRALGSAAHSALSSVEFFLYGLHALFKGDFRITSFRDEWVFNDMELLRRVVAPGVRMSLKLHQDHFTCPDEYDDPSVLYEAISGHEEKLVISHEGDPAWRRAVLSGVPSLLALRHVVDDNSDEYKIIMLNKRFLSFRVIKLNRECVRGLWAGQQQELVYLRNRNQERGSIQNAKQVLRNIINSSCDQPIGYPIYVSPLMTSFAETHPQIRGTLGGPLSIQAIRKAALVFFRRLRTRCGEGCSSGGSGVGGSGGVQCGDVEISLENLRSNLMSTATTTGSLNATTTTTSVGRGYPAFTCSFTGSTSSALGPMGLGTYAALNASSAGMTSFAFNPARGSSPRSSLGTQRGSIASTMSGTLRKPSGSTLISLAGMLAERDSIAAATAAAVTTATSTPMGSGTLNGSAPSVRERRSSRGSESQERDVRLRRQAAESGAGAVTRQRNSSGRTGEEERRGARERSRRRDRSRRDRFDRLETADTDRPLYETEAFMDSRISVDQLVKIVDPNQVYDTINLGRRIDVLWPSQTIRNQGGKSYWKSWLPEAGMEGVVVHRWVPNHPDSRQRSHVDRVILLLQIEDKYVPIAESAVEPVSFASTSIGESSVLSEIKVKAKELAD</sequence>
<feature type="compositionally biased region" description="Acidic residues" evidence="7">
    <location>
        <begin position="558"/>
        <end position="569"/>
    </location>
</feature>
<reference evidence="9 10" key="1">
    <citation type="submission" date="2022-05" db="EMBL/GenBank/DDBJ databases">
        <title>A multi-omics perspective on studying reproductive biology in Daphnia sinensis.</title>
        <authorList>
            <person name="Jia J."/>
        </authorList>
    </citation>
    <scope>NUCLEOTIDE SEQUENCE [LARGE SCALE GENOMIC DNA]</scope>
    <source>
        <strain evidence="9 10">WSL</strain>
    </source>
</reference>
<evidence type="ECO:0000256" key="3">
    <source>
        <dbReference type="ARBA" id="ARBA00022692"/>
    </source>
</evidence>
<dbReference type="PANTHER" id="PTHR12372:SF7">
    <property type="entry name" value="PROTEIN PECANEX"/>
    <property type="match status" value="1"/>
</dbReference>
<evidence type="ECO:0000313" key="9">
    <source>
        <dbReference type="EMBL" id="KAI9558691.1"/>
    </source>
</evidence>
<feature type="transmembrane region" description="Helical" evidence="6">
    <location>
        <begin position="1206"/>
        <end position="1229"/>
    </location>
</feature>
<feature type="compositionally biased region" description="Low complexity" evidence="7">
    <location>
        <begin position="482"/>
        <end position="495"/>
    </location>
</feature>
<feature type="compositionally biased region" description="Polar residues" evidence="7">
    <location>
        <begin position="617"/>
        <end position="627"/>
    </location>
</feature>
<dbReference type="GO" id="GO:0005783">
    <property type="term" value="C:endoplasmic reticulum"/>
    <property type="evidence" value="ECO:0007669"/>
    <property type="project" value="TreeGrafter"/>
</dbReference>
<feature type="transmembrane region" description="Helical" evidence="6">
    <location>
        <begin position="969"/>
        <end position="987"/>
    </location>
</feature>
<accession>A0AAD5PSY7</accession>
<keyword evidence="3 6" id="KW-0812">Transmembrane</keyword>
<feature type="compositionally biased region" description="Low complexity" evidence="7">
    <location>
        <begin position="518"/>
        <end position="538"/>
    </location>
</feature>
<evidence type="ECO:0000256" key="7">
    <source>
        <dbReference type="SAM" id="MobiDB-lite"/>
    </source>
</evidence>
<proteinExistence type="inferred from homology"/>
<evidence type="ECO:0000256" key="6">
    <source>
        <dbReference type="RuleBase" id="RU367089"/>
    </source>
</evidence>
<gene>
    <name evidence="9" type="ORF">GHT06_015480</name>
</gene>
<feature type="compositionally biased region" description="Polar residues" evidence="7">
    <location>
        <begin position="2144"/>
        <end position="2154"/>
    </location>
</feature>
<evidence type="ECO:0000256" key="2">
    <source>
        <dbReference type="ARBA" id="ARBA00010170"/>
    </source>
</evidence>
<feature type="compositionally biased region" description="Basic and acidic residues" evidence="7">
    <location>
        <begin position="2197"/>
        <end position="2207"/>
    </location>
</feature>
<feature type="transmembrane region" description="Helical" evidence="6">
    <location>
        <begin position="60"/>
        <end position="81"/>
    </location>
</feature>
<feature type="transmembrane region" description="Helical" evidence="6">
    <location>
        <begin position="1090"/>
        <end position="1116"/>
    </location>
</feature>
<feature type="transmembrane region" description="Helical" evidence="6">
    <location>
        <begin position="1007"/>
        <end position="1027"/>
    </location>
</feature>
<feature type="transmembrane region" description="Helical" evidence="6">
    <location>
        <begin position="942"/>
        <end position="962"/>
    </location>
</feature>
<organism evidence="9 10">
    <name type="scientific">Daphnia sinensis</name>
    <dbReference type="NCBI Taxonomy" id="1820382"/>
    <lineage>
        <taxon>Eukaryota</taxon>
        <taxon>Metazoa</taxon>
        <taxon>Ecdysozoa</taxon>
        <taxon>Arthropoda</taxon>
        <taxon>Crustacea</taxon>
        <taxon>Branchiopoda</taxon>
        <taxon>Diplostraca</taxon>
        <taxon>Cladocera</taxon>
        <taxon>Anomopoda</taxon>
        <taxon>Daphniidae</taxon>
        <taxon>Daphnia</taxon>
        <taxon>Daphnia similis group</taxon>
    </lineage>
</organism>
<comment type="caution">
    <text evidence="9">The sequence shown here is derived from an EMBL/GenBank/DDBJ whole genome shotgun (WGS) entry which is preliminary data.</text>
</comment>
<dbReference type="PANTHER" id="PTHR12372">
    <property type="entry name" value="PECANEX"/>
    <property type="match status" value="1"/>
</dbReference>
<feature type="region of interest" description="Disordered" evidence="7">
    <location>
        <begin position="2084"/>
        <end position="2111"/>
    </location>
</feature>
<evidence type="ECO:0000256" key="4">
    <source>
        <dbReference type="ARBA" id="ARBA00022989"/>
    </source>
</evidence>
<feature type="region of interest" description="Disordered" evidence="7">
    <location>
        <begin position="200"/>
        <end position="225"/>
    </location>
</feature>
<feature type="compositionally biased region" description="Pro residues" evidence="7">
    <location>
        <begin position="505"/>
        <end position="517"/>
    </location>
</feature>
<evidence type="ECO:0000259" key="8">
    <source>
        <dbReference type="Pfam" id="PF05041"/>
    </source>
</evidence>
<dbReference type="InterPro" id="IPR007735">
    <property type="entry name" value="Pecanex_C"/>
</dbReference>
<keyword evidence="4 6" id="KW-1133">Transmembrane helix</keyword>
<feature type="region of interest" description="Disordered" evidence="7">
    <location>
        <begin position="617"/>
        <end position="639"/>
    </location>
</feature>
<feature type="region of interest" description="Disordered" evidence="7">
    <location>
        <begin position="743"/>
        <end position="787"/>
    </location>
</feature>
<feature type="domain" description="Pecanex C-terminal" evidence="8">
    <location>
        <begin position="1732"/>
        <end position="1958"/>
    </location>
</feature>
<keyword evidence="5 6" id="KW-0472">Membrane</keyword>
<feature type="compositionally biased region" description="Polar residues" evidence="7">
    <location>
        <begin position="2088"/>
        <end position="2111"/>
    </location>
</feature>
<comment type="subcellular location">
    <subcellularLocation>
        <location evidence="1 6">Membrane</location>
        <topology evidence="1 6">Multi-pass membrane protein</topology>
    </subcellularLocation>
</comment>
<comment type="caution">
    <text evidence="6">Lacks conserved residue(s) required for the propagation of feature annotation.</text>
</comment>
<evidence type="ECO:0000256" key="1">
    <source>
        <dbReference type="ARBA" id="ARBA00004141"/>
    </source>
</evidence>
<evidence type="ECO:0000256" key="5">
    <source>
        <dbReference type="ARBA" id="ARBA00023136"/>
    </source>
</evidence>
<evidence type="ECO:0000313" key="10">
    <source>
        <dbReference type="Proteomes" id="UP000820818"/>
    </source>
</evidence>
<dbReference type="EMBL" id="WJBH02000005">
    <property type="protein sequence ID" value="KAI9558691.1"/>
    <property type="molecule type" value="Genomic_DNA"/>
</dbReference>
<dbReference type="InterPro" id="IPR039797">
    <property type="entry name" value="Pecanex"/>
</dbReference>
<dbReference type="Proteomes" id="UP000820818">
    <property type="component" value="Linkage Group LG5"/>
</dbReference>
<dbReference type="Pfam" id="PF05041">
    <property type="entry name" value="Pecanex_C"/>
    <property type="match status" value="1"/>
</dbReference>
<feature type="region of interest" description="Disordered" evidence="7">
    <location>
        <begin position="462"/>
        <end position="604"/>
    </location>
</feature>
<feature type="compositionally biased region" description="Basic residues" evidence="7">
    <location>
        <begin position="628"/>
        <end position="639"/>
    </location>
</feature>
<dbReference type="GO" id="GO:0007029">
    <property type="term" value="P:endoplasmic reticulum organization"/>
    <property type="evidence" value="ECO:0007669"/>
    <property type="project" value="TreeGrafter"/>
</dbReference>
<feature type="region of interest" description="Disordered" evidence="7">
    <location>
        <begin position="2139"/>
        <end position="2216"/>
    </location>
</feature>
<feature type="compositionally biased region" description="Basic and acidic residues" evidence="7">
    <location>
        <begin position="2157"/>
        <end position="2179"/>
    </location>
</feature>
<feature type="compositionally biased region" description="Basic and acidic residues" evidence="7">
    <location>
        <begin position="750"/>
        <end position="775"/>
    </location>
</feature>
<dbReference type="GO" id="GO:0016020">
    <property type="term" value="C:membrane"/>
    <property type="evidence" value="ECO:0007669"/>
    <property type="project" value="UniProtKB-SubCell"/>
</dbReference>
<feature type="transmembrane region" description="Helical" evidence="6">
    <location>
        <begin position="1048"/>
        <end position="1070"/>
    </location>
</feature>
<feature type="transmembrane region" description="Helical" evidence="6">
    <location>
        <begin position="34"/>
        <end position="53"/>
    </location>
</feature>
<feature type="compositionally biased region" description="Basic residues" evidence="7">
    <location>
        <begin position="586"/>
        <end position="598"/>
    </location>
</feature>